<protein>
    <submittedName>
        <fullName evidence="1">Uncharacterized protein</fullName>
    </submittedName>
</protein>
<dbReference type="AlphaFoldDB" id="A0A1H8NXQ9"/>
<reference evidence="2" key="1">
    <citation type="submission" date="2016-10" db="EMBL/GenBank/DDBJ databases">
        <authorList>
            <person name="Varghese N."/>
            <person name="Submissions S."/>
        </authorList>
    </citation>
    <scope>NUCLEOTIDE SEQUENCE [LARGE SCALE GENOMIC DNA]</scope>
    <source>
        <strain evidence="2">Gh-48</strain>
    </source>
</reference>
<organism evidence="1 2">
    <name type="scientific">Mucilaginibacter gossypiicola</name>
    <dbReference type="NCBI Taxonomy" id="551995"/>
    <lineage>
        <taxon>Bacteria</taxon>
        <taxon>Pseudomonadati</taxon>
        <taxon>Bacteroidota</taxon>
        <taxon>Sphingobacteriia</taxon>
        <taxon>Sphingobacteriales</taxon>
        <taxon>Sphingobacteriaceae</taxon>
        <taxon>Mucilaginibacter</taxon>
    </lineage>
</organism>
<name>A0A1H8NXQ9_9SPHI</name>
<accession>A0A1H8NXQ9</accession>
<dbReference type="EMBL" id="FOCL01000007">
    <property type="protein sequence ID" value="SEO34342.1"/>
    <property type="molecule type" value="Genomic_DNA"/>
</dbReference>
<dbReference type="OrthoDB" id="646864at2"/>
<evidence type="ECO:0000313" key="1">
    <source>
        <dbReference type="EMBL" id="SEO34342.1"/>
    </source>
</evidence>
<evidence type="ECO:0000313" key="2">
    <source>
        <dbReference type="Proteomes" id="UP000198942"/>
    </source>
</evidence>
<dbReference type="Gene3D" id="2.60.40.2340">
    <property type="match status" value="1"/>
</dbReference>
<gene>
    <name evidence="1" type="ORF">SAMN05192574_107142</name>
</gene>
<proteinExistence type="predicted"/>
<dbReference type="Proteomes" id="UP000198942">
    <property type="component" value="Unassembled WGS sequence"/>
</dbReference>
<dbReference type="RefSeq" id="WP_091214349.1">
    <property type="nucleotide sequence ID" value="NZ_FOCL01000007.1"/>
</dbReference>
<keyword evidence="2" id="KW-1185">Reference proteome</keyword>
<sequence length="306" mass="33242">MKKLTYIILLAVFFATSCQKDPMDGIKSHERAIESFSVGAGLVQIGPAVIDRDASTVTVRVLVQPSNDFSKVKPTVISSYKSNLQPASGAQVDFSGSGNTATYTVTSETGEKKEWKVILQPFSEVLLGTFKINGLVVYGGTGPEYGGGAVLKLDDKPWDWPATDGPSAELDNSLTLTYTGVTADGNTYGKIVNDAGADGKYANFQYIQNPVTDVNSFYRKIPKGEGTWLHNYSDNTITFTFADGSTSTGTFESAGTTSLGNGLSKTITDNAFKFTLNGVDDWNNIYSDYDKFVKRPRVFWIDVKKQ</sequence>
<dbReference type="PROSITE" id="PS51257">
    <property type="entry name" value="PROKAR_LIPOPROTEIN"/>
    <property type="match status" value="1"/>
</dbReference>
<dbReference type="STRING" id="551995.SAMN05192574_107142"/>